<dbReference type="GO" id="GO:0016747">
    <property type="term" value="F:acyltransferase activity, transferring groups other than amino-acyl groups"/>
    <property type="evidence" value="ECO:0007669"/>
    <property type="project" value="InterPro"/>
</dbReference>
<dbReference type="CDD" id="cd04301">
    <property type="entry name" value="NAT_SF"/>
    <property type="match status" value="1"/>
</dbReference>
<reference evidence="4 5" key="1">
    <citation type="submission" date="2019-10" db="EMBL/GenBank/DDBJ databases">
        <title>Vibrio sp. nov. isolated from a shrimp pond.</title>
        <authorList>
            <person name="Gomez-Gil B."/>
            <person name="Enciso-Ibarra J."/>
            <person name="Enciso-Ibarra K."/>
            <person name="Bolan-Mejia C."/>
        </authorList>
    </citation>
    <scope>NUCLEOTIDE SEQUENCE [LARGE SCALE GENOMIC DNA]</scope>
    <source>
        <strain evidence="4 5">CAIM 722</strain>
    </source>
</reference>
<sequence>MTVLVPMTAAEFAPFRQVSSEEYARENVESGRWLEEGSLERAFNEIDKLLPQRENTKNHKLFTITCSITGKPAGNIWVFIDPEIATAFIYNLEILPEFRRQGLAQQALREIDDVAKACGAKKIGLHVFQQNSKAQALYKKMGYAVLSINMGKSLEG</sequence>
<dbReference type="EMBL" id="WEKT01000067">
    <property type="protein sequence ID" value="MZI95709.1"/>
    <property type="molecule type" value="Genomic_DNA"/>
</dbReference>
<organism evidence="4 5">
    <name type="scientific">Vibrio eleionomae</name>
    <dbReference type="NCBI Taxonomy" id="2653505"/>
    <lineage>
        <taxon>Bacteria</taxon>
        <taxon>Pseudomonadati</taxon>
        <taxon>Pseudomonadota</taxon>
        <taxon>Gammaproteobacteria</taxon>
        <taxon>Vibrionales</taxon>
        <taxon>Vibrionaceae</taxon>
        <taxon>Vibrio</taxon>
    </lineage>
</organism>
<evidence type="ECO:0000256" key="1">
    <source>
        <dbReference type="ARBA" id="ARBA00022679"/>
    </source>
</evidence>
<keyword evidence="1 4" id="KW-0808">Transferase</keyword>
<dbReference type="InterPro" id="IPR016181">
    <property type="entry name" value="Acyl_CoA_acyltransferase"/>
</dbReference>
<evidence type="ECO:0000313" key="4">
    <source>
        <dbReference type="EMBL" id="MZI95709.1"/>
    </source>
</evidence>
<feature type="domain" description="N-acetyltransferase" evidence="3">
    <location>
        <begin position="2"/>
        <end position="156"/>
    </location>
</feature>
<proteinExistence type="predicted"/>
<dbReference type="SUPFAM" id="SSF55729">
    <property type="entry name" value="Acyl-CoA N-acyltransferases (Nat)"/>
    <property type="match status" value="1"/>
</dbReference>
<accession>A0A7X4RWY5</accession>
<dbReference type="InterPro" id="IPR050680">
    <property type="entry name" value="YpeA/RimI_acetyltransf"/>
</dbReference>
<comment type="caution">
    <text evidence="4">The sequence shown here is derived from an EMBL/GenBank/DDBJ whole genome shotgun (WGS) entry which is preliminary data.</text>
</comment>
<keyword evidence="2" id="KW-0012">Acyltransferase</keyword>
<gene>
    <name evidence="4" type="ORF">F9817_21230</name>
</gene>
<dbReference type="Proteomes" id="UP000462621">
    <property type="component" value="Unassembled WGS sequence"/>
</dbReference>
<dbReference type="PANTHER" id="PTHR43420:SF12">
    <property type="entry name" value="N-ACETYLTRANSFERASE DOMAIN-CONTAINING PROTEIN"/>
    <property type="match status" value="1"/>
</dbReference>
<evidence type="ECO:0000259" key="3">
    <source>
        <dbReference type="PROSITE" id="PS51186"/>
    </source>
</evidence>
<dbReference type="AlphaFoldDB" id="A0A7X4RWY5"/>
<dbReference type="PANTHER" id="PTHR43420">
    <property type="entry name" value="ACETYLTRANSFERASE"/>
    <property type="match status" value="1"/>
</dbReference>
<dbReference type="Gene3D" id="3.40.630.30">
    <property type="match status" value="1"/>
</dbReference>
<protein>
    <submittedName>
        <fullName evidence="4">GNAT family N-acetyltransferase</fullName>
    </submittedName>
</protein>
<dbReference type="RefSeq" id="WP_161158207.1">
    <property type="nucleotide sequence ID" value="NZ_WEKT01000067.1"/>
</dbReference>
<dbReference type="Pfam" id="PF00583">
    <property type="entry name" value="Acetyltransf_1"/>
    <property type="match status" value="1"/>
</dbReference>
<name>A0A7X4RWY5_9VIBR</name>
<evidence type="ECO:0000313" key="5">
    <source>
        <dbReference type="Proteomes" id="UP000462621"/>
    </source>
</evidence>
<dbReference type="InterPro" id="IPR000182">
    <property type="entry name" value="GNAT_dom"/>
</dbReference>
<evidence type="ECO:0000256" key="2">
    <source>
        <dbReference type="ARBA" id="ARBA00023315"/>
    </source>
</evidence>
<dbReference type="PROSITE" id="PS51186">
    <property type="entry name" value="GNAT"/>
    <property type="match status" value="1"/>
</dbReference>
<keyword evidence="5" id="KW-1185">Reference proteome</keyword>